<evidence type="ECO:0000313" key="2">
    <source>
        <dbReference type="Proteomes" id="UP001281147"/>
    </source>
</evidence>
<sequence>MDQSDQRPRHHRQPSRIPRFGNSGGDEQHSQRASGQLKNRNNETIKYIKRTLCAHSTPVGALTKGTGSEIDSKPLHELLPPLTSSNDVDVQLYGIIAVIISQFVQTWYNRITPDDHFVPEIVQIIAHCTRGLEGRMRHVDLEELLLDEIPALIVAHIDAVRVAQQACCVSRSRDELRKIYHTIRPRKALTPLPDTDLTVLEQQDNEIAWSQLLVSHVLPLVLPPEDLHNPCLHVLVSEVFSEMIVHNAMCGKASEAWLIWEGVTKLIHSLRPNLNQQLPDDHTVTSSSNKLEQLGLLSSAKISADQDQQDGQHGRVGSIARVFWTTVQFATMAYVILRSMVMALMHASSIPAREKRKSTGDSPDKVRIRAAAPVNRPSPQRNIMGGCDIRPVVSMRVWTCISKLTAIEERMPWLSSLISLLRWLSLYGPGELCSTNSVLDR</sequence>
<reference evidence="1" key="1">
    <citation type="submission" date="2023-07" db="EMBL/GenBank/DDBJ databases">
        <title>Black Yeasts Isolated from many extreme environments.</title>
        <authorList>
            <person name="Coleine C."/>
            <person name="Stajich J.E."/>
            <person name="Selbmann L."/>
        </authorList>
    </citation>
    <scope>NUCLEOTIDE SEQUENCE</scope>
    <source>
        <strain evidence="1">CCFEE 5714</strain>
    </source>
</reference>
<proteinExistence type="predicted"/>
<dbReference type="EMBL" id="JAUTXU010000065">
    <property type="protein sequence ID" value="KAK3713023.1"/>
    <property type="molecule type" value="Genomic_DNA"/>
</dbReference>
<protein>
    <submittedName>
        <fullName evidence="1">Uncharacterized protein</fullName>
    </submittedName>
</protein>
<comment type="caution">
    <text evidence="1">The sequence shown here is derived from an EMBL/GenBank/DDBJ whole genome shotgun (WGS) entry which is preliminary data.</text>
</comment>
<name>A0ACC3N9Q9_9PEZI</name>
<keyword evidence="2" id="KW-1185">Reference proteome</keyword>
<accession>A0ACC3N9Q9</accession>
<dbReference type="Proteomes" id="UP001281147">
    <property type="component" value="Unassembled WGS sequence"/>
</dbReference>
<evidence type="ECO:0000313" key="1">
    <source>
        <dbReference type="EMBL" id="KAK3713023.1"/>
    </source>
</evidence>
<organism evidence="1 2">
    <name type="scientific">Vermiconidia calcicola</name>
    <dbReference type="NCBI Taxonomy" id="1690605"/>
    <lineage>
        <taxon>Eukaryota</taxon>
        <taxon>Fungi</taxon>
        <taxon>Dikarya</taxon>
        <taxon>Ascomycota</taxon>
        <taxon>Pezizomycotina</taxon>
        <taxon>Dothideomycetes</taxon>
        <taxon>Dothideomycetidae</taxon>
        <taxon>Mycosphaerellales</taxon>
        <taxon>Extremaceae</taxon>
        <taxon>Vermiconidia</taxon>
    </lineage>
</organism>
<gene>
    <name evidence="1" type="ORF">LTR37_008708</name>
</gene>